<dbReference type="InterPro" id="IPR000308">
    <property type="entry name" value="14-3-3"/>
</dbReference>
<sequence>MQTDEIISEEIVEPLSEEQWQLKFDTLKILEPINCSNDKLKIMRELIYSNPCFNHDQRLLFVSTYRAATSSKRNGLRMLAAIADQQKHRGKSDKTQKLDEIRSTLQLDLFNLYNEVQQMIDNYLLPKASDSESKALYFLAKADFFRYMHEFANKTDQIEYEKNAEEFYQKAYEMPLSKESSLSLSISLNYSVFLYEVQKQKKKAIEVAQQALDESGILVNDGNDENFTESTTLQALLRENIFAWTRDEVDS</sequence>
<evidence type="ECO:0000313" key="3">
    <source>
        <dbReference type="EMBL" id="KAK8860713.1"/>
    </source>
</evidence>
<dbReference type="CDD" id="cd08774">
    <property type="entry name" value="14-3-3"/>
    <property type="match status" value="1"/>
</dbReference>
<dbReference type="SUPFAM" id="SSF48445">
    <property type="entry name" value="14-3-3 protein"/>
    <property type="match status" value="1"/>
</dbReference>
<keyword evidence="4" id="KW-1185">Reference proteome</keyword>
<protein>
    <recommendedName>
        <fullName evidence="2">14-3-3 domain-containing protein</fullName>
    </recommendedName>
</protein>
<proteinExistence type="inferred from homology"/>
<evidence type="ECO:0000313" key="4">
    <source>
        <dbReference type="Proteomes" id="UP001470230"/>
    </source>
</evidence>
<dbReference type="InterPro" id="IPR023410">
    <property type="entry name" value="14-3-3_domain"/>
</dbReference>
<dbReference type="SMART" id="SM00101">
    <property type="entry name" value="14_3_3"/>
    <property type="match status" value="1"/>
</dbReference>
<gene>
    <name evidence="3" type="ORF">M9Y10_012378</name>
</gene>
<name>A0ABR2IDG1_9EUKA</name>
<comment type="similarity">
    <text evidence="1">Belongs to the 14-3-3 family.</text>
</comment>
<evidence type="ECO:0000256" key="1">
    <source>
        <dbReference type="ARBA" id="ARBA00006141"/>
    </source>
</evidence>
<dbReference type="Proteomes" id="UP001470230">
    <property type="component" value="Unassembled WGS sequence"/>
</dbReference>
<organism evidence="3 4">
    <name type="scientific">Tritrichomonas musculus</name>
    <dbReference type="NCBI Taxonomy" id="1915356"/>
    <lineage>
        <taxon>Eukaryota</taxon>
        <taxon>Metamonada</taxon>
        <taxon>Parabasalia</taxon>
        <taxon>Tritrichomonadida</taxon>
        <taxon>Tritrichomonadidae</taxon>
        <taxon>Tritrichomonas</taxon>
    </lineage>
</organism>
<dbReference type="InterPro" id="IPR036815">
    <property type="entry name" value="14-3-3_dom_sf"/>
</dbReference>
<reference evidence="3 4" key="1">
    <citation type="submission" date="2024-04" db="EMBL/GenBank/DDBJ databases">
        <title>Tritrichomonas musculus Genome.</title>
        <authorList>
            <person name="Alves-Ferreira E."/>
            <person name="Grigg M."/>
            <person name="Lorenzi H."/>
            <person name="Galac M."/>
        </authorList>
    </citation>
    <scope>NUCLEOTIDE SEQUENCE [LARGE SCALE GENOMIC DNA]</scope>
    <source>
        <strain evidence="3 4">EAF2021</strain>
    </source>
</reference>
<dbReference type="EMBL" id="JAPFFF010000018">
    <property type="protein sequence ID" value="KAK8860713.1"/>
    <property type="molecule type" value="Genomic_DNA"/>
</dbReference>
<comment type="caution">
    <text evidence="3">The sequence shown here is derived from an EMBL/GenBank/DDBJ whole genome shotgun (WGS) entry which is preliminary data.</text>
</comment>
<dbReference type="PIRSF" id="PIRSF000868">
    <property type="entry name" value="14-3-3"/>
    <property type="match status" value="1"/>
</dbReference>
<dbReference type="Pfam" id="PF00244">
    <property type="entry name" value="14-3-3"/>
    <property type="match status" value="1"/>
</dbReference>
<dbReference type="PANTHER" id="PTHR18860">
    <property type="entry name" value="14-3-3 PROTEIN"/>
    <property type="match status" value="1"/>
</dbReference>
<dbReference type="Gene3D" id="1.20.190.20">
    <property type="entry name" value="14-3-3 domain"/>
    <property type="match status" value="1"/>
</dbReference>
<accession>A0ABR2IDG1</accession>
<feature type="domain" description="14-3-3" evidence="2">
    <location>
        <begin position="28"/>
        <end position="251"/>
    </location>
</feature>
<evidence type="ECO:0000259" key="2">
    <source>
        <dbReference type="SMART" id="SM00101"/>
    </source>
</evidence>
<dbReference type="PRINTS" id="PR00305">
    <property type="entry name" value="1433ZETA"/>
</dbReference>